<dbReference type="AlphaFoldDB" id="A0AAD9VBZ7"/>
<dbReference type="SUPFAM" id="SSF53167">
    <property type="entry name" value="Purine and uridine phosphorylases"/>
    <property type="match status" value="1"/>
</dbReference>
<feature type="region of interest" description="Disordered" evidence="1">
    <location>
        <begin position="1"/>
        <end position="22"/>
    </location>
</feature>
<sequence length="412" mass="45886">MAVRESRESRTEKQNGKDGPPELEFPVKVLRDLKAPAKRWGEFEQTIDILLLTVNTHGFLCCFQYLEEVFKSFDSNLGFVFFGKMGEREREKLQVALLQCCEGGGQPGGAGITLPKAVEMLRPKAVFCVGSCAALHRDKTRLGDVVAAAKLTTYAQRRVSANKVVPSGFSIPASKNTSRLIPFAAFGWKPPLKNPEVEREEVRVHSDGEILSGPEEIASVTRRDELVQLYPNAIAVEMDGDGVFAASHDLKTEWIVIKGIWRYADCNDASDEWLTFANAMAASVVNNILSDPFVFEHWPRYRDISSNSSKGPAVEEPLTLTNANLSSMLGGLVQQLLGQYETGKIKYKGRIIEYSSTKRIHSFDELFVFDGKARDYGSGIEEESRHFYTSQEAIEHALEKLKKRLLSEGLVG</sequence>
<organism evidence="2 3">
    <name type="scientific">Acropora cervicornis</name>
    <name type="common">Staghorn coral</name>
    <dbReference type="NCBI Taxonomy" id="6130"/>
    <lineage>
        <taxon>Eukaryota</taxon>
        <taxon>Metazoa</taxon>
        <taxon>Cnidaria</taxon>
        <taxon>Anthozoa</taxon>
        <taxon>Hexacorallia</taxon>
        <taxon>Scleractinia</taxon>
        <taxon>Astrocoeniina</taxon>
        <taxon>Acroporidae</taxon>
        <taxon>Acropora</taxon>
    </lineage>
</organism>
<dbReference type="PANTHER" id="PTHR46832:SF1">
    <property type="entry name" value="5'-METHYLTHIOADENOSINE_S-ADENOSYLHOMOCYSTEINE NUCLEOSIDASE"/>
    <property type="match status" value="1"/>
</dbReference>
<feature type="compositionally biased region" description="Basic and acidic residues" evidence="1">
    <location>
        <begin position="1"/>
        <end position="20"/>
    </location>
</feature>
<dbReference type="Proteomes" id="UP001249851">
    <property type="component" value="Unassembled WGS sequence"/>
</dbReference>
<dbReference type="Gene3D" id="3.40.50.1580">
    <property type="entry name" value="Nucleoside phosphorylase domain"/>
    <property type="match status" value="1"/>
</dbReference>
<dbReference type="GO" id="GO:0005829">
    <property type="term" value="C:cytosol"/>
    <property type="evidence" value="ECO:0007669"/>
    <property type="project" value="TreeGrafter"/>
</dbReference>
<dbReference type="GO" id="GO:0009116">
    <property type="term" value="P:nucleoside metabolic process"/>
    <property type="evidence" value="ECO:0007669"/>
    <property type="project" value="InterPro"/>
</dbReference>
<dbReference type="GO" id="GO:0019284">
    <property type="term" value="P:L-methionine salvage from S-adenosylmethionine"/>
    <property type="evidence" value="ECO:0007669"/>
    <property type="project" value="TreeGrafter"/>
</dbReference>
<name>A0AAD9VBZ7_ACRCE</name>
<evidence type="ECO:0000256" key="1">
    <source>
        <dbReference type="SAM" id="MobiDB-lite"/>
    </source>
</evidence>
<dbReference type="InterPro" id="IPR035994">
    <property type="entry name" value="Nucleoside_phosphorylase_sf"/>
</dbReference>
<evidence type="ECO:0000313" key="2">
    <source>
        <dbReference type="EMBL" id="KAK2568861.1"/>
    </source>
</evidence>
<reference evidence="2" key="2">
    <citation type="journal article" date="2023" name="Science">
        <title>Genomic signatures of disease resistance in endangered staghorn corals.</title>
        <authorList>
            <person name="Vollmer S.V."/>
            <person name="Selwyn J.D."/>
            <person name="Despard B.A."/>
            <person name="Roesel C.L."/>
        </authorList>
    </citation>
    <scope>NUCLEOTIDE SEQUENCE</scope>
    <source>
        <strain evidence="2">K2</strain>
    </source>
</reference>
<keyword evidence="3" id="KW-1185">Reference proteome</keyword>
<dbReference type="GO" id="GO:0008930">
    <property type="term" value="F:methylthioadenosine nucleosidase activity"/>
    <property type="evidence" value="ECO:0007669"/>
    <property type="project" value="TreeGrafter"/>
</dbReference>
<evidence type="ECO:0000313" key="3">
    <source>
        <dbReference type="Proteomes" id="UP001249851"/>
    </source>
</evidence>
<accession>A0AAD9VBZ7</accession>
<reference evidence="2" key="1">
    <citation type="journal article" date="2023" name="G3 (Bethesda)">
        <title>Whole genome assembly and annotation of the endangered Caribbean coral Acropora cervicornis.</title>
        <authorList>
            <person name="Selwyn J.D."/>
            <person name="Vollmer S.V."/>
        </authorList>
    </citation>
    <scope>NUCLEOTIDE SEQUENCE</scope>
    <source>
        <strain evidence="2">K2</strain>
    </source>
</reference>
<protein>
    <submittedName>
        <fullName evidence="2">Uncharacterized protein</fullName>
    </submittedName>
</protein>
<dbReference type="EMBL" id="JARQWQ010000011">
    <property type="protein sequence ID" value="KAK2568861.1"/>
    <property type="molecule type" value="Genomic_DNA"/>
</dbReference>
<gene>
    <name evidence="2" type="ORF">P5673_006911</name>
</gene>
<dbReference type="PANTHER" id="PTHR46832">
    <property type="entry name" value="5'-METHYLTHIOADENOSINE/S-ADENOSYLHOMOCYSTEINE NUCLEOSIDASE"/>
    <property type="match status" value="1"/>
</dbReference>
<proteinExistence type="predicted"/>
<comment type="caution">
    <text evidence="2">The sequence shown here is derived from an EMBL/GenBank/DDBJ whole genome shotgun (WGS) entry which is preliminary data.</text>
</comment>
<dbReference type="GO" id="GO:0008782">
    <property type="term" value="F:adenosylhomocysteine nucleosidase activity"/>
    <property type="evidence" value="ECO:0007669"/>
    <property type="project" value="TreeGrafter"/>
</dbReference>